<gene>
    <name evidence="7" type="ORF">HK097_002956</name>
</gene>
<evidence type="ECO:0000256" key="2">
    <source>
        <dbReference type="ARBA" id="ARBA00013064"/>
    </source>
</evidence>
<reference evidence="7" key="1">
    <citation type="submission" date="2020-05" db="EMBL/GenBank/DDBJ databases">
        <title>Phylogenomic resolution of chytrid fungi.</title>
        <authorList>
            <person name="Stajich J.E."/>
            <person name="Amses K."/>
            <person name="Simmons R."/>
            <person name="Seto K."/>
            <person name="Myers J."/>
            <person name="Bonds A."/>
            <person name="Quandt C.A."/>
            <person name="Barry K."/>
            <person name="Liu P."/>
            <person name="Grigoriev I."/>
            <person name="Longcore J.E."/>
            <person name="James T.Y."/>
        </authorList>
    </citation>
    <scope>NUCLEOTIDE SEQUENCE</scope>
    <source>
        <strain evidence="7">JEL0318</strain>
    </source>
</reference>
<protein>
    <recommendedName>
        <fullName evidence="2">protein-tyrosine-phosphatase</fullName>
        <ecNumber evidence="2">3.1.3.48</ecNumber>
    </recommendedName>
</protein>
<sequence length="149" mass="17312">MIEILPNLFIGTYTDAERLVIHPEESKWTVINCTREIRNISNRHSSQYKKIPLDDTGNLEDNMTLQQQVHPVLDFIDEKRKKEEPVLIHCQLGKSRSCSVVAAYLLHKDMVETVEEAKKCIIERHPKAFDGGELRVYDMALRQTFDVDM</sequence>
<feature type="domain" description="Tyrosine specific protein phosphatases" evidence="6">
    <location>
        <begin position="67"/>
        <end position="136"/>
    </location>
</feature>
<dbReference type="Pfam" id="PF00782">
    <property type="entry name" value="DSPc"/>
    <property type="match status" value="1"/>
</dbReference>
<proteinExistence type="inferred from homology"/>
<name>A0AAD5X0W1_9FUNG</name>
<dbReference type="InterPro" id="IPR020422">
    <property type="entry name" value="TYR_PHOSPHATASE_DUAL_dom"/>
</dbReference>
<evidence type="ECO:0000256" key="1">
    <source>
        <dbReference type="ARBA" id="ARBA00008601"/>
    </source>
</evidence>
<dbReference type="PROSITE" id="PS50054">
    <property type="entry name" value="TYR_PHOSPHATASE_DUAL"/>
    <property type="match status" value="1"/>
</dbReference>
<dbReference type="SUPFAM" id="SSF52799">
    <property type="entry name" value="(Phosphotyrosine protein) phosphatases II"/>
    <property type="match status" value="1"/>
</dbReference>
<dbReference type="GO" id="GO:0005737">
    <property type="term" value="C:cytoplasm"/>
    <property type="evidence" value="ECO:0007669"/>
    <property type="project" value="TreeGrafter"/>
</dbReference>
<evidence type="ECO:0000256" key="3">
    <source>
        <dbReference type="ARBA" id="ARBA00022801"/>
    </source>
</evidence>
<dbReference type="GO" id="GO:0004725">
    <property type="term" value="F:protein tyrosine phosphatase activity"/>
    <property type="evidence" value="ECO:0007669"/>
    <property type="project" value="UniProtKB-EC"/>
</dbReference>
<dbReference type="GO" id="GO:0043409">
    <property type="term" value="P:negative regulation of MAPK cascade"/>
    <property type="evidence" value="ECO:0007669"/>
    <property type="project" value="TreeGrafter"/>
</dbReference>
<keyword evidence="8" id="KW-1185">Reference proteome</keyword>
<dbReference type="PANTHER" id="PTHR10159">
    <property type="entry name" value="DUAL SPECIFICITY PROTEIN PHOSPHATASE"/>
    <property type="match status" value="1"/>
</dbReference>
<keyword evidence="4" id="KW-0904">Protein phosphatase</keyword>
<keyword evidence="3" id="KW-0378">Hydrolase</keyword>
<comment type="caution">
    <text evidence="7">The sequence shown here is derived from an EMBL/GenBank/DDBJ whole genome shotgun (WGS) entry which is preliminary data.</text>
</comment>
<accession>A0AAD5X0W1</accession>
<dbReference type="EMBL" id="JADGJD010001673">
    <property type="protein sequence ID" value="KAJ3039052.1"/>
    <property type="molecule type" value="Genomic_DNA"/>
</dbReference>
<evidence type="ECO:0000256" key="4">
    <source>
        <dbReference type="ARBA" id="ARBA00022912"/>
    </source>
</evidence>
<dbReference type="InterPro" id="IPR029021">
    <property type="entry name" value="Prot-tyrosine_phosphatase-like"/>
</dbReference>
<dbReference type="PROSITE" id="PS50056">
    <property type="entry name" value="TYR_PHOSPHATASE_2"/>
    <property type="match status" value="1"/>
</dbReference>
<dbReference type="EC" id="3.1.3.48" evidence="2"/>
<dbReference type="InterPro" id="IPR000387">
    <property type="entry name" value="Tyr_Pase_dom"/>
</dbReference>
<dbReference type="AlphaFoldDB" id="A0AAD5X0W1"/>
<dbReference type="Gene3D" id="3.90.190.10">
    <property type="entry name" value="Protein tyrosine phosphatase superfamily"/>
    <property type="match status" value="1"/>
</dbReference>
<dbReference type="Proteomes" id="UP001212841">
    <property type="component" value="Unassembled WGS sequence"/>
</dbReference>
<comment type="similarity">
    <text evidence="1">Belongs to the protein-tyrosine phosphatase family. Non-receptor class dual specificity subfamily.</text>
</comment>
<evidence type="ECO:0000313" key="8">
    <source>
        <dbReference type="Proteomes" id="UP001212841"/>
    </source>
</evidence>
<dbReference type="InterPro" id="IPR000340">
    <property type="entry name" value="Dual-sp_phosphatase_cat-dom"/>
</dbReference>
<evidence type="ECO:0000313" key="7">
    <source>
        <dbReference type="EMBL" id="KAJ3039052.1"/>
    </source>
</evidence>
<dbReference type="SMART" id="SM00195">
    <property type="entry name" value="DSPc"/>
    <property type="match status" value="1"/>
</dbReference>
<dbReference type="CDD" id="cd14498">
    <property type="entry name" value="DSP"/>
    <property type="match status" value="1"/>
</dbReference>
<feature type="domain" description="Tyrosine-protein phosphatase" evidence="5">
    <location>
        <begin position="1"/>
        <end position="149"/>
    </location>
</feature>
<organism evidence="7 8">
    <name type="scientific">Rhizophlyctis rosea</name>
    <dbReference type="NCBI Taxonomy" id="64517"/>
    <lineage>
        <taxon>Eukaryota</taxon>
        <taxon>Fungi</taxon>
        <taxon>Fungi incertae sedis</taxon>
        <taxon>Chytridiomycota</taxon>
        <taxon>Chytridiomycota incertae sedis</taxon>
        <taxon>Chytridiomycetes</taxon>
        <taxon>Rhizophlyctidales</taxon>
        <taxon>Rhizophlyctidaceae</taxon>
        <taxon>Rhizophlyctis</taxon>
    </lineage>
</organism>
<dbReference type="PANTHER" id="PTHR10159:SF519">
    <property type="entry name" value="DUAL SPECIFICITY PROTEIN PHOSPHATASE MPK3"/>
    <property type="match status" value="1"/>
</dbReference>
<evidence type="ECO:0000259" key="5">
    <source>
        <dbReference type="PROSITE" id="PS50054"/>
    </source>
</evidence>
<evidence type="ECO:0000259" key="6">
    <source>
        <dbReference type="PROSITE" id="PS50056"/>
    </source>
</evidence>